<accession>A0A2H0WA03</accession>
<feature type="transmembrane region" description="Helical" evidence="5">
    <location>
        <begin position="141"/>
        <end position="160"/>
    </location>
</feature>
<keyword evidence="2 5" id="KW-0812">Transmembrane</keyword>
<gene>
    <name evidence="7" type="ORF">COT75_01345</name>
</gene>
<evidence type="ECO:0000259" key="6">
    <source>
        <dbReference type="Pfam" id="PF04932"/>
    </source>
</evidence>
<dbReference type="Pfam" id="PF04932">
    <property type="entry name" value="Wzy_C"/>
    <property type="match status" value="1"/>
</dbReference>
<name>A0A2H0WA03_9BACT</name>
<evidence type="ECO:0000256" key="2">
    <source>
        <dbReference type="ARBA" id="ARBA00022692"/>
    </source>
</evidence>
<feature type="domain" description="O-antigen ligase-related" evidence="6">
    <location>
        <begin position="259"/>
        <end position="404"/>
    </location>
</feature>
<dbReference type="InterPro" id="IPR051533">
    <property type="entry name" value="WaaL-like"/>
</dbReference>
<evidence type="ECO:0000256" key="3">
    <source>
        <dbReference type="ARBA" id="ARBA00022989"/>
    </source>
</evidence>
<evidence type="ECO:0000313" key="7">
    <source>
        <dbReference type="EMBL" id="PIS09496.1"/>
    </source>
</evidence>
<organism evidence="7 8">
    <name type="scientific">Candidatus Beckwithbacteria bacterium CG10_big_fil_rev_8_21_14_0_10_34_10</name>
    <dbReference type="NCBI Taxonomy" id="1974495"/>
    <lineage>
        <taxon>Bacteria</taxon>
        <taxon>Candidatus Beckwithiibacteriota</taxon>
    </lineage>
</organism>
<evidence type="ECO:0000256" key="4">
    <source>
        <dbReference type="ARBA" id="ARBA00023136"/>
    </source>
</evidence>
<dbReference type="PANTHER" id="PTHR37422:SF13">
    <property type="entry name" value="LIPOPOLYSACCHARIDE BIOSYNTHESIS PROTEIN PA4999-RELATED"/>
    <property type="match status" value="1"/>
</dbReference>
<dbReference type="GO" id="GO:0016020">
    <property type="term" value="C:membrane"/>
    <property type="evidence" value="ECO:0007669"/>
    <property type="project" value="UniProtKB-SubCell"/>
</dbReference>
<feature type="transmembrane region" description="Helical" evidence="5">
    <location>
        <begin position="304"/>
        <end position="324"/>
    </location>
</feature>
<dbReference type="PANTHER" id="PTHR37422">
    <property type="entry name" value="TEICHURONIC ACID BIOSYNTHESIS PROTEIN TUAE"/>
    <property type="match status" value="1"/>
</dbReference>
<feature type="transmembrane region" description="Helical" evidence="5">
    <location>
        <begin position="169"/>
        <end position="190"/>
    </location>
</feature>
<dbReference type="InterPro" id="IPR007016">
    <property type="entry name" value="O-antigen_ligase-rel_domated"/>
</dbReference>
<evidence type="ECO:0000256" key="1">
    <source>
        <dbReference type="ARBA" id="ARBA00004141"/>
    </source>
</evidence>
<evidence type="ECO:0000256" key="5">
    <source>
        <dbReference type="SAM" id="Phobius"/>
    </source>
</evidence>
<dbReference type="AlphaFoldDB" id="A0A2H0WA03"/>
<proteinExistence type="predicted"/>
<reference evidence="8" key="1">
    <citation type="submission" date="2017-09" db="EMBL/GenBank/DDBJ databases">
        <title>Depth-based differentiation of microbial function through sediment-hosted aquifers and enrichment of novel symbionts in the deep terrestrial subsurface.</title>
        <authorList>
            <person name="Probst A.J."/>
            <person name="Ladd B."/>
            <person name="Jarett J.K."/>
            <person name="Geller-Mcgrath D.E."/>
            <person name="Sieber C.M.K."/>
            <person name="Emerson J.B."/>
            <person name="Anantharaman K."/>
            <person name="Thomas B.C."/>
            <person name="Malmstrom R."/>
            <person name="Stieglmeier M."/>
            <person name="Klingl A."/>
            <person name="Woyke T."/>
            <person name="Ryan C.M."/>
            <person name="Banfield J.F."/>
        </authorList>
    </citation>
    <scope>NUCLEOTIDE SEQUENCE [LARGE SCALE GENOMIC DNA]</scope>
</reference>
<feature type="transmembrane region" description="Helical" evidence="5">
    <location>
        <begin position="6"/>
        <end position="39"/>
    </location>
</feature>
<comment type="caution">
    <text evidence="7">The sequence shown here is derived from an EMBL/GenBank/DDBJ whole genome shotgun (WGS) entry which is preliminary data.</text>
</comment>
<protein>
    <recommendedName>
        <fullName evidence="6">O-antigen ligase-related domain-containing protein</fullName>
    </recommendedName>
</protein>
<feature type="transmembrane region" description="Helical" evidence="5">
    <location>
        <begin position="84"/>
        <end position="104"/>
    </location>
</feature>
<keyword evidence="3 5" id="KW-1133">Transmembrane helix</keyword>
<dbReference type="EMBL" id="PEZT01000008">
    <property type="protein sequence ID" value="PIS09496.1"/>
    <property type="molecule type" value="Genomic_DNA"/>
</dbReference>
<feature type="transmembrane region" description="Helical" evidence="5">
    <location>
        <begin position="423"/>
        <end position="442"/>
    </location>
</feature>
<feature type="transmembrane region" description="Helical" evidence="5">
    <location>
        <begin position="387"/>
        <end position="411"/>
    </location>
</feature>
<feature type="transmembrane region" description="Helical" evidence="5">
    <location>
        <begin position="276"/>
        <end position="292"/>
    </location>
</feature>
<comment type="subcellular location">
    <subcellularLocation>
        <location evidence="1">Membrane</location>
        <topology evidence="1">Multi-pass membrane protein</topology>
    </subcellularLocation>
</comment>
<feature type="transmembrane region" description="Helical" evidence="5">
    <location>
        <begin position="116"/>
        <end position="135"/>
    </location>
</feature>
<feature type="transmembrane region" description="Helical" evidence="5">
    <location>
        <begin position="253"/>
        <end position="270"/>
    </location>
</feature>
<dbReference type="Proteomes" id="UP000230093">
    <property type="component" value="Unassembled WGS sequence"/>
</dbReference>
<feature type="transmembrane region" description="Helical" evidence="5">
    <location>
        <begin position="230"/>
        <end position="246"/>
    </location>
</feature>
<keyword evidence="4 5" id="KW-0472">Membrane</keyword>
<sequence length="471" mass="54554">MILKRFYITIFFFYLLLLVVFNNTSLFLSFFILALVIFFWVKVKKIDEILFYGLLFSLPFDLGKSFPFSVVLPLASSQEIGYRVWLTVSPSLILSFLLLAHLFFNRKKKLKTELSDKYLILFLFLTGFSIIIAPLKTISFYAWLELLKAVTIYFSARLLLQRKTVFKNCFYIISSWVCFEGLFALGQYFLKGSLGRYIEEGLLNIPLGKVMENKVFLFRSFGTFVSPNRLGAFLVISLILLSPIFFKKSFIKINAFFFAAFVLGLIGLVLSFSRTSWFSFFIFSLSGVYWLYKKGHRFGSQIKRIILMSLIFLIFLSPFLVLRLNSLLTSFSYYGSGSVRLKLIQEALHLIFLKPFFGVGLNHFTWGVVEWPLTDIRHIFLQPVHSVYLLIASEAGLPSLLFFLFFIISVLKRVDKNKEKVSQKLYPLFVLGRNAVLSYLFIGLLEPFFLQPVFDLFFLSLAILEVVSNKK</sequence>
<evidence type="ECO:0000313" key="8">
    <source>
        <dbReference type="Proteomes" id="UP000230093"/>
    </source>
</evidence>